<dbReference type="AlphaFoldDB" id="A0AB34JLD2"/>
<dbReference type="PROSITE" id="PS50096">
    <property type="entry name" value="IQ"/>
    <property type="match status" value="1"/>
</dbReference>
<keyword evidence="3" id="KW-1185">Reference proteome</keyword>
<feature type="region of interest" description="Disordered" evidence="1">
    <location>
        <begin position="167"/>
        <end position="210"/>
    </location>
</feature>
<sequence length="597" mass="64341">MARKGVRAPTYDKSLLLHPPPGTTVPRLPISERAVHEVLLAQPRTQMLASELAALFSAKSGAQRQQLTRAASRVATLVPTAAGPALRLRAAAPPAAAPPAAATPRPIDAHAVRRLLAAQPVGQMEMAHLAAHFRPASEAERRALARAVAEVAELIVVPSAGGVRRYAHLLPPQPQPQPQPRARERPQRAAASPPVERRAAAEGGGGEEAVPVTSMERELVRKLLMGAPGGAMRSEDIARMLSADSDQARRRLALVVSQVARAVRLPDGRGGAGIFFMLRETAAADEQPRSPPPRGDEGEAPHPAGVSEERVVQLLRAKGGRMPSQVLITRMGPLDRKGRDALAAIVQRVARTVLPSSRGGSATIVLRETLLRERLEQRAAGKVQRAARAWRDARGAAAVKVQSRARGVAGRRRAREEAAARGRAEAAKRREEAAKRREEEEARRRRVEAARAREEEEARAREAEARARREERREWGATRVQAHWRRAAAARLAARLRESPDAAEARRERERKRALRQKLLARRRVEASGAREAAAEGRAAEGGMSQRRARGAAAAGGAPPAEAAHPPREGQPAGGLEEAGADFAMTMKRLLSEHGGE</sequence>
<organism evidence="2 3">
    <name type="scientific">Prymnesium parvum</name>
    <name type="common">Toxic golden alga</name>
    <dbReference type="NCBI Taxonomy" id="97485"/>
    <lineage>
        <taxon>Eukaryota</taxon>
        <taxon>Haptista</taxon>
        <taxon>Haptophyta</taxon>
        <taxon>Prymnesiophyceae</taxon>
        <taxon>Prymnesiales</taxon>
        <taxon>Prymnesiaceae</taxon>
        <taxon>Prymnesium</taxon>
    </lineage>
</organism>
<evidence type="ECO:0000256" key="1">
    <source>
        <dbReference type="SAM" id="MobiDB-lite"/>
    </source>
</evidence>
<protein>
    <submittedName>
        <fullName evidence="2">Uncharacterized protein</fullName>
    </submittedName>
</protein>
<name>A0AB34JLD2_PRYPA</name>
<evidence type="ECO:0000313" key="3">
    <source>
        <dbReference type="Proteomes" id="UP001515480"/>
    </source>
</evidence>
<reference evidence="2 3" key="1">
    <citation type="journal article" date="2024" name="Science">
        <title>Giant polyketide synthase enzymes in the biosynthesis of giant marine polyether toxins.</title>
        <authorList>
            <person name="Fallon T.R."/>
            <person name="Shende V.V."/>
            <person name="Wierzbicki I.H."/>
            <person name="Pendleton A.L."/>
            <person name="Watervoot N.F."/>
            <person name="Auber R.P."/>
            <person name="Gonzalez D.J."/>
            <person name="Wisecaver J.H."/>
            <person name="Moore B.S."/>
        </authorList>
    </citation>
    <scope>NUCLEOTIDE SEQUENCE [LARGE SCALE GENOMIC DNA]</scope>
    <source>
        <strain evidence="2 3">12B1</strain>
    </source>
</reference>
<evidence type="ECO:0000313" key="2">
    <source>
        <dbReference type="EMBL" id="KAL1521454.1"/>
    </source>
</evidence>
<feature type="compositionally biased region" description="Low complexity" evidence="1">
    <location>
        <begin position="551"/>
        <end position="564"/>
    </location>
</feature>
<feature type="region of interest" description="Disordered" evidence="1">
    <location>
        <begin position="523"/>
        <end position="597"/>
    </location>
</feature>
<dbReference type="Proteomes" id="UP001515480">
    <property type="component" value="Unassembled WGS sequence"/>
</dbReference>
<feature type="region of interest" description="Disordered" evidence="1">
    <location>
        <begin position="408"/>
        <end position="458"/>
    </location>
</feature>
<gene>
    <name evidence="2" type="ORF">AB1Y20_021118</name>
</gene>
<comment type="caution">
    <text evidence="2">The sequence shown here is derived from an EMBL/GenBank/DDBJ whole genome shotgun (WGS) entry which is preliminary data.</text>
</comment>
<feature type="compositionally biased region" description="Basic and acidic residues" evidence="1">
    <location>
        <begin position="414"/>
        <end position="458"/>
    </location>
</feature>
<dbReference type="EMBL" id="JBGBPQ010000007">
    <property type="protein sequence ID" value="KAL1521454.1"/>
    <property type="molecule type" value="Genomic_DNA"/>
</dbReference>
<feature type="region of interest" description="Disordered" evidence="1">
    <location>
        <begin position="1"/>
        <end position="24"/>
    </location>
</feature>
<accession>A0AB34JLD2</accession>
<feature type="region of interest" description="Disordered" evidence="1">
    <location>
        <begin position="283"/>
        <end position="306"/>
    </location>
</feature>
<proteinExistence type="predicted"/>